<dbReference type="Proteomes" id="UP000269265">
    <property type="component" value="Unassembled WGS sequence"/>
</dbReference>
<dbReference type="PIRSF" id="PIRSF002764">
    <property type="entry name" value="CcmB"/>
    <property type="match status" value="1"/>
</dbReference>
<dbReference type="PRINTS" id="PR01414">
    <property type="entry name" value="CCMBBIOGNSIS"/>
</dbReference>
<organism evidence="14 15">
    <name type="scientific">Aquabacterium soli</name>
    <dbReference type="NCBI Taxonomy" id="2493092"/>
    <lineage>
        <taxon>Bacteria</taxon>
        <taxon>Pseudomonadati</taxon>
        <taxon>Pseudomonadota</taxon>
        <taxon>Betaproteobacteria</taxon>
        <taxon>Burkholderiales</taxon>
        <taxon>Aquabacterium</taxon>
    </lineage>
</organism>
<keyword evidence="6 12" id="KW-1003">Cell membrane</keyword>
<evidence type="ECO:0000256" key="6">
    <source>
        <dbReference type="ARBA" id="ARBA00022475"/>
    </source>
</evidence>
<feature type="transmembrane region" description="Helical" evidence="13">
    <location>
        <begin position="194"/>
        <end position="217"/>
    </location>
</feature>
<comment type="caution">
    <text evidence="14">The sequence shown here is derived from an EMBL/GenBank/DDBJ whole genome shotgun (WGS) entry which is preliminary data.</text>
</comment>
<dbReference type="OrthoDB" id="9799895at2"/>
<dbReference type="InterPro" id="IPR026031">
    <property type="entry name" value="Cyt_c_CcmB_bac"/>
</dbReference>
<accession>A0A3R8S4V0</accession>
<dbReference type="GO" id="GO:0017004">
    <property type="term" value="P:cytochrome complex assembly"/>
    <property type="evidence" value="ECO:0007669"/>
    <property type="project" value="UniProtKB-KW"/>
</dbReference>
<keyword evidence="11 12" id="KW-0472">Membrane</keyword>
<protein>
    <recommendedName>
        <fullName evidence="4 12">Heme exporter protein B</fullName>
    </recommendedName>
</protein>
<feature type="transmembrane region" description="Helical" evidence="13">
    <location>
        <begin position="161"/>
        <end position="182"/>
    </location>
</feature>
<feature type="transmembrane region" description="Helical" evidence="13">
    <location>
        <begin position="130"/>
        <end position="154"/>
    </location>
</feature>
<dbReference type="PANTHER" id="PTHR30070">
    <property type="entry name" value="HEME EXPORTER PROTEIN B"/>
    <property type="match status" value="1"/>
</dbReference>
<evidence type="ECO:0000256" key="9">
    <source>
        <dbReference type="ARBA" id="ARBA00022748"/>
    </source>
</evidence>
<evidence type="ECO:0000256" key="12">
    <source>
        <dbReference type="PIRNR" id="PIRNR002764"/>
    </source>
</evidence>
<dbReference type="EMBL" id="RSED01000001">
    <property type="protein sequence ID" value="RRS06073.1"/>
    <property type="molecule type" value="Genomic_DNA"/>
</dbReference>
<evidence type="ECO:0000256" key="4">
    <source>
        <dbReference type="ARBA" id="ARBA00016452"/>
    </source>
</evidence>
<evidence type="ECO:0000256" key="8">
    <source>
        <dbReference type="ARBA" id="ARBA00022692"/>
    </source>
</evidence>
<evidence type="ECO:0000256" key="11">
    <source>
        <dbReference type="ARBA" id="ARBA00023136"/>
    </source>
</evidence>
<evidence type="ECO:0000313" key="14">
    <source>
        <dbReference type="EMBL" id="RRS06073.1"/>
    </source>
</evidence>
<evidence type="ECO:0000256" key="13">
    <source>
        <dbReference type="SAM" id="Phobius"/>
    </source>
</evidence>
<dbReference type="PANTHER" id="PTHR30070:SF1">
    <property type="entry name" value="CYTOCHROME C BIOGENESIS B-RELATED"/>
    <property type="match status" value="1"/>
</dbReference>
<evidence type="ECO:0000313" key="15">
    <source>
        <dbReference type="Proteomes" id="UP000269265"/>
    </source>
</evidence>
<dbReference type="NCBIfam" id="TIGR01190">
    <property type="entry name" value="ccmB"/>
    <property type="match status" value="1"/>
</dbReference>
<dbReference type="GO" id="GO:0015232">
    <property type="term" value="F:heme transmembrane transporter activity"/>
    <property type="evidence" value="ECO:0007669"/>
    <property type="project" value="InterPro"/>
</dbReference>
<feature type="transmembrane region" description="Helical" evidence="13">
    <location>
        <begin position="54"/>
        <end position="72"/>
    </location>
</feature>
<comment type="similarity">
    <text evidence="3 12">Belongs to the CcmB/CycW/HelB family.</text>
</comment>
<gene>
    <name evidence="14" type="primary">ccmB</name>
    <name evidence="14" type="ORF">EIP75_00240</name>
</gene>
<sequence length="222" mass="23062">MLRTFRVTLWRDLLLARRRRAEVLTPLFFFMMAASLFPLGIGPEGALLRTLAPGILWVTGLLASLMSLGRLFEQDWADGTLEQMLLSPDPLAVIVAAKVLAHWLLSGLPLVLLSPVLALQFGLPAEAVGALALSLALGTPVLSLVGAIGAALTLGLRGSGVLVALLVLPLCMPVLIFGAGVVDAWSAPQGPSAHLSLLAGLLMGAAALCPWAVAAALRLAAE</sequence>
<dbReference type="InterPro" id="IPR003544">
    <property type="entry name" value="Cyt_c_biogenesis_CcmB"/>
</dbReference>
<evidence type="ECO:0000256" key="2">
    <source>
        <dbReference type="ARBA" id="ARBA00004429"/>
    </source>
</evidence>
<feature type="transmembrane region" description="Helical" evidence="13">
    <location>
        <begin position="93"/>
        <end position="118"/>
    </location>
</feature>
<evidence type="ECO:0000256" key="1">
    <source>
        <dbReference type="ARBA" id="ARBA00002442"/>
    </source>
</evidence>
<name>A0A3R8S4V0_9BURK</name>
<keyword evidence="15" id="KW-1185">Reference proteome</keyword>
<evidence type="ECO:0000256" key="5">
    <source>
        <dbReference type="ARBA" id="ARBA00022448"/>
    </source>
</evidence>
<evidence type="ECO:0000256" key="7">
    <source>
        <dbReference type="ARBA" id="ARBA00022519"/>
    </source>
</evidence>
<keyword evidence="7 12" id="KW-0997">Cell inner membrane</keyword>
<keyword evidence="5 12" id="KW-0813">Transport</keyword>
<keyword evidence="10 13" id="KW-1133">Transmembrane helix</keyword>
<dbReference type="GO" id="GO:1903607">
    <property type="term" value="P:cytochrome c biosynthetic process"/>
    <property type="evidence" value="ECO:0007669"/>
    <property type="project" value="TreeGrafter"/>
</dbReference>
<reference evidence="14 15" key="1">
    <citation type="submission" date="2018-12" db="EMBL/GenBank/DDBJ databases">
        <title>The whole draft genome of Aquabacterium sp. SJQ9.</title>
        <authorList>
            <person name="Sun L."/>
            <person name="Gao X."/>
            <person name="Chen W."/>
            <person name="Huang K."/>
        </authorList>
    </citation>
    <scope>NUCLEOTIDE SEQUENCE [LARGE SCALE GENOMIC DNA]</scope>
    <source>
        <strain evidence="14 15">SJQ9</strain>
    </source>
</reference>
<feature type="transmembrane region" description="Helical" evidence="13">
    <location>
        <begin position="21"/>
        <end position="42"/>
    </location>
</feature>
<comment type="function">
    <text evidence="1 12">Required for the export of heme to the periplasm for the biogenesis of c-type cytochromes.</text>
</comment>
<dbReference type="GO" id="GO:0005886">
    <property type="term" value="C:plasma membrane"/>
    <property type="evidence" value="ECO:0007669"/>
    <property type="project" value="UniProtKB-SubCell"/>
</dbReference>
<keyword evidence="9 12" id="KW-0201">Cytochrome c-type biogenesis</keyword>
<dbReference type="RefSeq" id="WP_125241216.1">
    <property type="nucleotide sequence ID" value="NZ_RSED01000001.1"/>
</dbReference>
<evidence type="ECO:0000256" key="10">
    <source>
        <dbReference type="ARBA" id="ARBA00022989"/>
    </source>
</evidence>
<proteinExistence type="inferred from homology"/>
<comment type="subcellular location">
    <subcellularLocation>
        <location evidence="2">Cell inner membrane</location>
        <topology evidence="2">Multi-pass membrane protein</topology>
    </subcellularLocation>
</comment>
<dbReference type="AlphaFoldDB" id="A0A3R8S4V0"/>
<keyword evidence="8 13" id="KW-0812">Transmembrane</keyword>
<dbReference type="Pfam" id="PF03379">
    <property type="entry name" value="CcmB"/>
    <property type="match status" value="1"/>
</dbReference>
<evidence type="ECO:0000256" key="3">
    <source>
        <dbReference type="ARBA" id="ARBA00010544"/>
    </source>
</evidence>